<dbReference type="Proteomes" id="UP001378188">
    <property type="component" value="Unassembled WGS sequence"/>
</dbReference>
<feature type="site" description="Interaction with substrate tRNA" evidence="10">
    <location>
        <position position="142"/>
    </location>
</feature>
<dbReference type="InterPro" id="IPR039657">
    <property type="entry name" value="Dimethylallyltransferase"/>
</dbReference>
<dbReference type="PANTHER" id="PTHR11088:SF60">
    <property type="entry name" value="TRNA DIMETHYLALLYLTRANSFERASE"/>
    <property type="match status" value="1"/>
</dbReference>
<evidence type="ECO:0000256" key="13">
    <source>
        <dbReference type="RuleBase" id="RU003785"/>
    </source>
</evidence>
<name>A0AAW9RKS1_9HYPH</name>
<evidence type="ECO:0000256" key="6">
    <source>
        <dbReference type="ARBA" id="ARBA00022741"/>
    </source>
</evidence>
<proteinExistence type="inferred from homology"/>
<evidence type="ECO:0000313" key="15">
    <source>
        <dbReference type="Proteomes" id="UP001378188"/>
    </source>
</evidence>
<dbReference type="PANTHER" id="PTHR11088">
    <property type="entry name" value="TRNA DIMETHYLALLYLTRANSFERASE"/>
    <property type="match status" value="1"/>
</dbReference>
<sequence>MEAERAPVLRDFEEKLSLLKERRPVLIAGPTASGKSALALELAERVAGTVINADSMQVYAELRILTARPTEVEEARVLHRLYGHVPIRDGYSVGRWLSDVELAIEEAMASRRVPIVVGGTGMYFKALTQGLSPIPEIPAEIREPIRRRLAEEGAEALYAELSARDPDAAERLPPSDPHRILRALEVHEATGRPISEWQRQSPGPALIDPATAAKLVLWPDRDRLRARIDERVDVMLAAGALEEARAVMEMELDHDLPGYRAHGLRPLIAHLRGELTLEQAAEKTRAETRQYAKRQFTWFRHQMDGWERMAPPWQSDP</sequence>
<reference evidence="14 15" key="1">
    <citation type="submission" date="2024-02" db="EMBL/GenBank/DDBJ databases">
        <title>Genome analysis and characterization of Microbaculum marinisediminis sp. nov., isolated from marine sediment.</title>
        <authorList>
            <person name="Du Z.-J."/>
            <person name="Ye Y.-Q."/>
            <person name="Zhang Z.-R."/>
            <person name="Yuan S.-M."/>
            <person name="Zhang X.-Y."/>
        </authorList>
    </citation>
    <scope>NUCLEOTIDE SEQUENCE [LARGE SCALE GENOMIC DNA]</scope>
    <source>
        <strain evidence="14 15">SDUM1044001</strain>
    </source>
</reference>
<dbReference type="AlphaFoldDB" id="A0AAW9RKS1"/>
<keyword evidence="8 10" id="KW-0460">Magnesium</keyword>
<dbReference type="InterPro" id="IPR018022">
    <property type="entry name" value="IPT"/>
</dbReference>
<keyword evidence="6 10" id="KW-0547">Nucleotide-binding</keyword>
<comment type="similarity">
    <text evidence="3 10 13">Belongs to the IPP transferase family.</text>
</comment>
<evidence type="ECO:0000256" key="12">
    <source>
        <dbReference type="RuleBase" id="RU003784"/>
    </source>
</evidence>
<comment type="catalytic activity">
    <reaction evidence="9 10 11">
        <text>adenosine(37) in tRNA + dimethylallyl diphosphate = N(6)-dimethylallyladenosine(37) in tRNA + diphosphate</text>
        <dbReference type="Rhea" id="RHEA:26482"/>
        <dbReference type="Rhea" id="RHEA-COMP:10162"/>
        <dbReference type="Rhea" id="RHEA-COMP:10375"/>
        <dbReference type="ChEBI" id="CHEBI:33019"/>
        <dbReference type="ChEBI" id="CHEBI:57623"/>
        <dbReference type="ChEBI" id="CHEBI:74411"/>
        <dbReference type="ChEBI" id="CHEBI:74415"/>
        <dbReference type="EC" id="2.5.1.75"/>
    </reaction>
</comment>
<gene>
    <name evidence="10 14" type="primary">miaA</name>
    <name evidence="14" type="ORF">V3328_22805</name>
</gene>
<organism evidence="14 15">
    <name type="scientific">Microbaculum marinum</name>
    <dbReference type="NCBI Taxonomy" id="1764581"/>
    <lineage>
        <taxon>Bacteria</taxon>
        <taxon>Pseudomonadati</taxon>
        <taxon>Pseudomonadota</taxon>
        <taxon>Alphaproteobacteria</taxon>
        <taxon>Hyphomicrobiales</taxon>
        <taxon>Tepidamorphaceae</taxon>
        <taxon>Microbaculum</taxon>
    </lineage>
</organism>
<evidence type="ECO:0000313" key="14">
    <source>
        <dbReference type="EMBL" id="MEJ8574332.1"/>
    </source>
</evidence>
<evidence type="ECO:0000256" key="11">
    <source>
        <dbReference type="RuleBase" id="RU003783"/>
    </source>
</evidence>
<dbReference type="FunFam" id="1.10.20.140:FF:000001">
    <property type="entry name" value="tRNA dimethylallyltransferase"/>
    <property type="match status" value="1"/>
</dbReference>
<dbReference type="GO" id="GO:0052381">
    <property type="term" value="F:tRNA dimethylallyltransferase activity"/>
    <property type="evidence" value="ECO:0007669"/>
    <property type="project" value="UniProtKB-UniRule"/>
</dbReference>
<dbReference type="EC" id="2.5.1.75" evidence="10"/>
<comment type="subunit">
    <text evidence="10">Monomer.</text>
</comment>
<dbReference type="CDD" id="cd02019">
    <property type="entry name" value="NK"/>
    <property type="match status" value="1"/>
</dbReference>
<feature type="binding site" evidence="10">
    <location>
        <begin position="29"/>
        <end position="36"/>
    </location>
    <ligand>
        <name>ATP</name>
        <dbReference type="ChEBI" id="CHEBI:30616"/>
    </ligand>
</feature>
<evidence type="ECO:0000256" key="8">
    <source>
        <dbReference type="ARBA" id="ARBA00022842"/>
    </source>
</evidence>
<comment type="caution">
    <text evidence="10">Lacks conserved residue(s) required for the propagation of feature annotation.</text>
</comment>
<dbReference type="InterPro" id="IPR027417">
    <property type="entry name" value="P-loop_NTPase"/>
</dbReference>
<keyword evidence="15" id="KW-1185">Reference proteome</keyword>
<protein>
    <recommendedName>
        <fullName evidence="10">tRNA dimethylallyltransferase</fullName>
        <ecNumber evidence="10">2.5.1.75</ecNumber>
    </recommendedName>
    <alternativeName>
        <fullName evidence="10">Dimethylallyl diphosphate:tRNA dimethylallyltransferase</fullName>
        <shortName evidence="10">DMAPP:tRNA dimethylallyltransferase</shortName>
        <shortName evidence="10">DMATase</shortName>
    </alternativeName>
    <alternativeName>
        <fullName evidence="10">Isopentenyl-diphosphate:tRNA isopentenyltransferase</fullName>
        <shortName evidence="10">IPP transferase</shortName>
        <shortName evidence="10">IPPT</shortName>
        <shortName evidence="10">IPTase</shortName>
    </alternativeName>
</protein>
<feature type="site" description="Interaction with substrate tRNA" evidence="10">
    <location>
        <position position="120"/>
    </location>
</feature>
<dbReference type="Gene3D" id="1.10.20.140">
    <property type="match status" value="1"/>
</dbReference>
<accession>A0AAW9RKS1</accession>
<evidence type="ECO:0000256" key="7">
    <source>
        <dbReference type="ARBA" id="ARBA00022840"/>
    </source>
</evidence>
<evidence type="ECO:0000256" key="4">
    <source>
        <dbReference type="ARBA" id="ARBA00022679"/>
    </source>
</evidence>
<feature type="binding site" evidence="10">
    <location>
        <begin position="31"/>
        <end position="36"/>
    </location>
    <ligand>
        <name>substrate</name>
    </ligand>
</feature>
<evidence type="ECO:0000256" key="2">
    <source>
        <dbReference type="ARBA" id="ARBA00003213"/>
    </source>
</evidence>
<comment type="caution">
    <text evidence="14">The sequence shown here is derived from an EMBL/GenBank/DDBJ whole genome shotgun (WGS) entry which is preliminary data.</text>
</comment>
<feature type="region of interest" description="Interaction with substrate tRNA" evidence="10">
    <location>
        <begin position="54"/>
        <end position="57"/>
    </location>
</feature>
<keyword evidence="5 10" id="KW-0819">tRNA processing</keyword>
<evidence type="ECO:0000256" key="10">
    <source>
        <dbReference type="HAMAP-Rule" id="MF_00185"/>
    </source>
</evidence>
<dbReference type="GO" id="GO:0006400">
    <property type="term" value="P:tRNA modification"/>
    <property type="evidence" value="ECO:0007669"/>
    <property type="project" value="TreeGrafter"/>
</dbReference>
<evidence type="ECO:0000256" key="1">
    <source>
        <dbReference type="ARBA" id="ARBA00001946"/>
    </source>
</evidence>
<evidence type="ECO:0000256" key="5">
    <source>
        <dbReference type="ARBA" id="ARBA00022694"/>
    </source>
</evidence>
<dbReference type="Gene3D" id="3.40.50.300">
    <property type="entry name" value="P-loop containing nucleotide triphosphate hydrolases"/>
    <property type="match status" value="1"/>
</dbReference>
<keyword evidence="4 10" id="KW-0808">Transferase</keyword>
<dbReference type="RefSeq" id="WP_340332029.1">
    <property type="nucleotide sequence ID" value="NZ_JAZHOF010000011.1"/>
</dbReference>
<keyword evidence="7 10" id="KW-0067">ATP-binding</keyword>
<evidence type="ECO:0000256" key="3">
    <source>
        <dbReference type="ARBA" id="ARBA00005842"/>
    </source>
</evidence>
<dbReference type="GO" id="GO:0005524">
    <property type="term" value="F:ATP binding"/>
    <property type="evidence" value="ECO:0007669"/>
    <property type="project" value="UniProtKB-UniRule"/>
</dbReference>
<dbReference type="Pfam" id="PF01715">
    <property type="entry name" value="IPPT"/>
    <property type="match status" value="1"/>
</dbReference>
<evidence type="ECO:0000256" key="9">
    <source>
        <dbReference type="ARBA" id="ARBA00049563"/>
    </source>
</evidence>
<dbReference type="HAMAP" id="MF_00185">
    <property type="entry name" value="IPP_trans"/>
    <property type="match status" value="1"/>
</dbReference>
<comment type="function">
    <text evidence="2 10 12">Catalyzes the transfer of a dimethylallyl group onto the adenine at position 37 in tRNAs that read codons beginning with uridine, leading to the formation of N6-(dimethylallyl)adenosine (i(6)A).</text>
</comment>
<dbReference type="NCBIfam" id="TIGR00174">
    <property type="entry name" value="miaA"/>
    <property type="match status" value="1"/>
</dbReference>
<dbReference type="SUPFAM" id="SSF52540">
    <property type="entry name" value="P-loop containing nucleoside triphosphate hydrolases"/>
    <property type="match status" value="1"/>
</dbReference>
<comment type="cofactor">
    <cofactor evidence="1 10">
        <name>Mg(2+)</name>
        <dbReference type="ChEBI" id="CHEBI:18420"/>
    </cofactor>
</comment>
<dbReference type="EMBL" id="JAZHOF010000011">
    <property type="protein sequence ID" value="MEJ8574332.1"/>
    <property type="molecule type" value="Genomic_DNA"/>
</dbReference>